<evidence type="ECO:0000313" key="3">
    <source>
        <dbReference type="Proteomes" id="UP001596189"/>
    </source>
</evidence>
<proteinExistence type="predicted"/>
<dbReference type="InterPro" id="IPR018723">
    <property type="entry name" value="DUF2254_membrane"/>
</dbReference>
<evidence type="ECO:0000313" key="2">
    <source>
        <dbReference type="EMBL" id="MFC6008411.1"/>
    </source>
</evidence>
<protein>
    <submittedName>
        <fullName evidence="2">DUF2254 domain-containing protein</fullName>
    </submittedName>
</protein>
<evidence type="ECO:0000256" key="1">
    <source>
        <dbReference type="SAM" id="Phobius"/>
    </source>
</evidence>
<feature type="transmembrane region" description="Helical" evidence="1">
    <location>
        <begin position="57"/>
        <end position="83"/>
    </location>
</feature>
<gene>
    <name evidence="2" type="ORF">ACFQDO_14835</name>
</gene>
<dbReference type="Proteomes" id="UP001596189">
    <property type="component" value="Unassembled WGS sequence"/>
</dbReference>
<dbReference type="RefSeq" id="WP_345714892.1">
    <property type="nucleotide sequence ID" value="NZ_BAABFP010000002.1"/>
</dbReference>
<feature type="transmembrane region" description="Helical" evidence="1">
    <location>
        <begin position="12"/>
        <end position="37"/>
    </location>
</feature>
<organism evidence="2 3">
    <name type="scientific">Angustibacter luteus</name>
    <dbReference type="NCBI Taxonomy" id="658456"/>
    <lineage>
        <taxon>Bacteria</taxon>
        <taxon>Bacillati</taxon>
        <taxon>Actinomycetota</taxon>
        <taxon>Actinomycetes</taxon>
        <taxon>Kineosporiales</taxon>
        <taxon>Kineosporiaceae</taxon>
    </lineage>
</organism>
<comment type="caution">
    <text evidence="2">The sequence shown here is derived from an EMBL/GenBank/DDBJ whole genome shotgun (WGS) entry which is preliminary data.</text>
</comment>
<keyword evidence="1" id="KW-0812">Transmembrane</keyword>
<accession>A0ABW1JGB5</accession>
<name>A0ABW1JGB5_9ACTN</name>
<feature type="transmembrane region" description="Helical" evidence="1">
    <location>
        <begin position="104"/>
        <end position="125"/>
    </location>
</feature>
<keyword evidence="3" id="KW-1185">Reference proteome</keyword>
<dbReference type="Pfam" id="PF10011">
    <property type="entry name" value="DUF2254"/>
    <property type="match status" value="1"/>
</dbReference>
<keyword evidence="1" id="KW-0472">Membrane</keyword>
<feature type="transmembrane region" description="Helical" evidence="1">
    <location>
        <begin position="137"/>
        <end position="157"/>
    </location>
</feature>
<dbReference type="EMBL" id="JBHSRD010000004">
    <property type="protein sequence ID" value="MFC6008411.1"/>
    <property type="molecule type" value="Genomic_DNA"/>
</dbReference>
<sequence length="432" mass="46830">MRQTGTGDYLKGALWVYPTAAVLLALVTGSVLSSITIPDGSPLEPLVFKGTAADARVMLIGISGTMMTVIALVLGLTLVALQLSSTQFSPRILRTFLRDRVNQVVLSVFVATFVYSTAGLYTVGVGRGATTDDYPRLAVTLAIALLVASMVVLVYFVHHISHAIQIDQVMVGVETKTMRVIEHDLPTEGVRDHDLPEPPPWAVPVPAYRSGYVQTLQPAPLLRAARLHDLTASVVPMVGEHVLAGEPMVWLWRVTAGDAAPDVAAVQDAVHECVRIGFERTTEQDVAFGMRQLADISVKALSPAINDPYTAIQSLEHISVVLATLAARPLGSQVLGDDGRDRVVLHGRDLEYYVELATGQIRRYGRDEPRVLQALLRTLHRAGYFCRDDAGRDVVARHVRLVIEAARDGVVQATDLAPVVAHGEAVLREVTR</sequence>
<keyword evidence="1" id="KW-1133">Transmembrane helix</keyword>
<reference evidence="3" key="1">
    <citation type="journal article" date="2019" name="Int. J. Syst. Evol. Microbiol.">
        <title>The Global Catalogue of Microorganisms (GCM) 10K type strain sequencing project: providing services to taxonomists for standard genome sequencing and annotation.</title>
        <authorList>
            <consortium name="The Broad Institute Genomics Platform"/>
            <consortium name="The Broad Institute Genome Sequencing Center for Infectious Disease"/>
            <person name="Wu L."/>
            <person name="Ma J."/>
        </authorList>
    </citation>
    <scope>NUCLEOTIDE SEQUENCE [LARGE SCALE GENOMIC DNA]</scope>
    <source>
        <strain evidence="3">KACC 14249</strain>
    </source>
</reference>